<evidence type="ECO:0000256" key="1">
    <source>
        <dbReference type="PROSITE-ProRule" id="PRU00047"/>
    </source>
</evidence>
<evidence type="ECO:0000313" key="4">
    <source>
        <dbReference type="EMBL" id="KAL1395877.1"/>
    </source>
</evidence>
<keyword evidence="5" id="KW-1185">Reference proteome</keyword>
<name>A0ABD1D892_CULPP</name>
<comment type="caution">
    <text evidence="4">The sequence shown here is derived from an EMBL/GenBank/DDBJ whole genome shotgun (WGS) entry which is preliminary data.</text>
</comment>
<feature type="compositionally biased region" description="Basic and acidic residues" evidence="2">
    <location>
        <begin position="423"/>
        <end position="439"/>
    </location>
</feature>
<proteinExistence type="predicted"/>
<evidence type="ECO:0000256" key="2">
    <source>
        <dbReference type="SAM" id="MobiDB-lite"/>
    </source>
</evidence>
<feature type="region of interest" description="Disordered" evidence="2">
    <location>
        <begin position="258"/>
        <end position="280"/>
    </location>
</feature>
<dbReference type="Gene3D" id="4.10.60.10">
    <property type="entry name" value="Zinc finger, CCHC-type"/>
    <property type="match status" value="1"/>
</dbReference>
<feature type="region of interest" description="Disordered" evidence="2">
    <location>
        <begin position="306"/>
        <end position="380"/>
    </location>
</feature>
<accession>A0ABD1D892</accession>
<keyword evidence="1" id="KW-0863">Zinc-finger</keyword>
<organism evidence="4 5">
    <name type="scientific">Culex pipiens pipiens</name>
    <name type="common">Northern house mosquito</name>
    <dbReference type="NCBI Taxonomy" id="38569"/>
    <lineage>
        <taxon>Eukaryota</taxon>
        <taxon>Metazoa</taxon>
        <taxon>Ecdysozoa</taxon>
        <taxon>Arthropoda</taxon>
        <taxon>Hexapoda</taxon>
        <taxon>Insecta</taxon>
        <taxon>Pterygota</taxon>
        <taxon>Neoptera</taxon>
        <taxon>Endopterygota</taxon>
        <taxon>Diptera</taxon>
        <taxon>Nematocera</taxon>
        <taxon>Culicoidea</taxon>
        <taxon>Culicidae</taxon>
        <taxon>Culicinae</taxon>
        <taxon>Culicini</taxon>
        <taxon>Culex</taxon>
        <taxon>Culex</taxon>
    </lineage>
</organism>
<keyword evidence="1" id="KW-0479">Metal-binding</keyword>
<evidence type="ECO:0000259" key="3">
    <source>
        <dbReference type="PROSITE" id="PS50158"/>
    </source>
</evidence>
<keyword evidence="1" id="KW-0862">Zinc</keyword>
<dbReference type="PROSITE" id="PS50158">
    <property type="entry name" value="ZF_CCHC"/>
    <property type="match status" value="1"/>
</dbReference>
<dbReference type="GO" id="GO:0008270">
    <property type="term" value="F:zinc ion binding"/>
    <property type="evidence" value="ECO:0007669"/>
    <property type="project" value="UniProtKB-KW"/>
</dbReference>
<evidence type="ECO:0000313" key="5">
    <source>
        <dbReference type="Proteomes" id="UP001562425"/>
    </source>
</evidence>
<gene>
    <name evidence="4" type="ORF">pipiens_010914</name>
</gene>
<dbReference type="InterPro" id="IPR001878">
    <property type="entry name" value="Znf_CCHC"/>
</dbReference>
<dbReference type="InterPro" id="IPR036875">
    <property type="entry name" value="Znf_CCHC_sf"/>
</dbReference>
<protein>
    <recommendedName>
        <fullName evidence="3">CCHC-type domain-containing protein</fullName>
    </recommendedName>
</protein>
<feature type="compositionally biased region" description="Basic residues" evidence="2">
    <location>
        <begin position="258"/>
        <end position="269"/>
    </location>
</feature>
<sequence>MSTERGTLGQLPYTALQVRETIFDGREGTFGTWKHRLLRRLAKLRLDHCLIRTPLEEACAVDLLDTKVDEAKKEVYRKRLNDDTDALDEIVMAINNDVLNYILGATCAKEAMGILIREFQKEGTGCLISMRGRLQTLRERKFDSLSELFYNYDVIVRELDRLGAKMSSAEKIHSLLLAIPGRFNHVRGALTVLPNEELCKKPIAEIKRMFLDAEIAMGEERKNGREERSGPPNVALKTSSKKAEPKCFGCGEIGHYKNRCPRRPRKQRNGHGGGRAAGGHAMIARARRTIRQVKLVKLARAVITRHRENAEPARGREREQPSDRAVPTRGREREQPSDRAVPTRGREREQPSDRAVPTRGREREQPSDHAVPTRGRECEQPCDHAVPISRCAAVKIPPTTPQKDLRERVRVLTVKKLPRERELPHKAASPRERHRERTTTHGSSVTTAKSREQTLAMGEYFQQRNKLQHHVRVPCLAASTSIHVSINIFSGFTVPSEFVEVIRHSAAGSLTLALIQRMIA</sequence>
<dbReference type="Pfam" id="PF14223">
    <property type="entry name" value="Retrotran_gag_2"/>
    <property type="match status" value="1"/>
</dbReference>
<reference evidence="4 5" key="1">
    <citation type="submission" date="2024-05" db="EMBL/GenBank/DDBJ databases">
        <title>Culex pipiens pipiens assembly and annotation.</title>
        <authorList>
            <person name="Alout H."/>
            <person name="Durand T."/>
        </authorList>
    </citation>
    <scope>NUCLEOTIDE SEQUENCE [LARGE SCALE GENOMIC DNA]</scope>
    <source>
        <strain evidence="4">HA-2024</strain>
        <tissue evidence="4">Whole body</tissue>
    </source>
</reference>
<feature type="compositionally biased region" description="Basic and acidic residues" evidence="2">
    <location>
        <begin position="306"/>
        <end position="322"/>
    </location>
</feature>
<feature type="region of interest" description="Disordered" evidence="2">
    <location>
        <begin position="423"/>
        <end position="450"/>
    </location>
</feature>
<dbReference type="AlphaFoldDB" id="A0ABD1D892"/>
<feature type="region of interest" description="Disordered" evidence="2">
    <location>
        <begin position="220"/>
        <end position="241"/>
    </location>
</feature>
<dbReference type="EMBL" id="JBEHCU010006946">
    <property type="protein sequence ID" value="KAL1395877.1"/>
    <property type="molecule type" value="Genomic_DNA"/>
</dbReference>
<dbReference type="SUPFAM" id="SSF57756">
    <property type="entry name" value="Retrovirus zinc finger-like domains"/>
    <property type="match status" value="1"/>
</dbReference>
<feature type="domain" description="CCHC-type" evidence="3">
    <location>
        <begin position="246"/>
        <end position="262"/>
    </location>
</feature>
<feature type="compositionally biased region" description="Basic and acidic residues" evidence="2">
    <location>
        <begin position="220"/>
        <end position="229"/>
    </location>
</feature>
<dbReference type="Proteomes" id="UP001562425">
    <property type="component" value="Unassembled WGS sequence"/>
</dbReference>